<accession>A0A1J1JJ79</accession>
<dbReference type="GO" id="GO:0016740">
    <property type="term" value="F:transferase activity"/>
    <property type="evidence" value="ECO:0007669"/>
    <property type="project" value="UniProtKB-KW"/>
</dbReference>
<organism evidence="2">
    <name type="scientific">Planktothrix agardhii</name>
    <name type="common">Oscillatoria agardhii</name>
    <dbReference type="NCBI Taxonomy" id="1160"/>
    <lineage>
        <taxon>Bacteria</taxon>
        <taxon>Bacillati</taxon>
        <taxon>Cyanobacteriota</taxon>
        <taxon>Cyanophyceae</taxon>
        <taxon>Oscillatoriophycideae</taxon>
        <taxon>Oscillatoriales</taxon>
        <taxon>Microcoleaceae</taxon>
        <taxon>Planktothrix</taxon>
    </lineage>
</organism>
<reference evidence="2" key="1">
    <citation type="submission" date="2015-09" db="EMBL/GenBank/DDBJ databases">
        <authorList>
            <person name="Jackson K.R."/>
            <person name="Lunt B.L."/>
            <person name="Fisher J.N.B."/>
            <person name="Gardner A.V."/>
            <person name="Bailey M.E."/>
            <person name="Deus L.M."/>
            <person name="Earl A.S."/>
            <person name="Gibby P.D."/>
            <person name="Hartmann K.A."/>
            <person name="Liu J.E."/>
            <person name="Manci A.M."/>
            <person name="Nielsen D.A."/>
            <person name="Solomon M.B."/>
            <person name="Breakwell D.P."/>
            <person name="Burnett S.H."/>
            <person name="Grose J.H."/>
        </authorList>
    </citation>
    <scope>NUCLEOTIDE SEQUENCE</scope>
    <source>
        <strain evidence="2">7805</strain>
    </source>
</reference>
<dbReference type="InterPro" id="IPR029044">
    <property type="entry name" value="Nucleotide-diphossugar_trans"/>
</dbReference>
<dbReference type="PANTHER" id="PTHR43685">
    <property type="entry name" value="GLYCOSYLTRANSFERASE"/>
    <property type="match status" value="1"/>
</dbReference>
<dbReference type="SUPFAM" id="SSF53448">
    <property type="entry name" value="Nucleotide-diphospho-sugar transferases"/>
    <property type="match status" value="1"/>
</dbReference>
<gene>
    <name evidence="2" type="ORF">PLAM_2835</name>
</gene>
<protein>
    <submittedName>
        <fullName evidence="2">Glycosyl transferase, group 2 family protein</fullName>
    </submittedName>
</protein>
<keyword evidence="2" id="KW-0808">Transferase</keyword>
<evidence type="ECO:0000313" key="2">
    <source>
        <dbReference type="EMBL" id="CUM60801.1"/>
    </source>
</evidence>
<dbReference type="EMBL" id="LO018304">
    <property type="protein sequence ID" value="CUM60801.1"/>
    <property type="molecule type" value="Genomic_DNA"/>
</dbReference>
<dbReference type="RefSeq" id="WP_027249286.1">
    <property type="nucleotide sequence ID" value="NZ_CAJCFV010000068.1"/>
</dbReference>
<dbReference type="Pfam" id="PF10111">
    <property type="entry name" value="Glyco_tranf_2_2"/>
    <property type="match status" value="1"/>
</dbReference>
<feature type="domain" description="Glycosyltransferase 2-like prokaryotic type" evidence="1">
    <location>
        <begin position="5"/>
        <end position="251"/>
    </location>
</feature>
<evidence type="ECO:0000259" key="1">
    <source>
        <dbReference type="Pfam" id="PF10111"/>
    </source>
</evidence>
<dbReference type="Gene3D" id="3.90.550.10">
    <property type="entry name" value="Spore Coat Polysaccharide Biosynthesis Protein SpsA, Chain A"/>
    <property type="match status" value="1"/>
</dbReference>
<proteinExistence type="predicted"/>
<dbReference type="PANTHER" id="PTHR43685:SF2">
    <property type="entry name" value="GLYCOSYLTRANSFERASE 2-LIKE DOMAIN-CONTAINING PROTEIN"/>
    <property type="match status" value="1"/>
</dbReference>
<name>A0A1J1JJ79_PLAAG</name>
<sequence length="328" mass="36887">MPVISVIIPVYNGEKTIRETVISVLNQTFSDFELIIINDGSTDSTLDVVSTIYDSRLKVFSYPNGNLSASRNRGISHANGEYIAFIDADDLWTPDKLEAQYKALQDHPETAVAYSWTNCIDESSQFLRCGSHKTVNGDAYPNLLVVNILESGSNPLICRKALEKVGEFDSSLTPAEDWDMWLRLAKHYPFITVPKPQILYRQSSQSLSANVLKLEAGSKQVIEQAFSQAPDSLQSLKKKSLGNIYKYLTFKALEGKPNPKQGLVAFSFLYNILINDPTMLRRKTTLRTLLKIATFILFPQRQAEWILSKFGKISNIGALMMYIKTDIN</sequence>
<dbReference type="InterPro" id="IPR019290">
    <property type="entry name" value="GlycosylTrfase-like_prok"/>
</dbReference>
<dbReference type="CDD" id="cd00761">
    <property type="entry name" value="Glyco_tranf_GTA_type"/>
    <property type="match status" value="1"/>
</dbReference>
<dbReference type="InterPro" id="IPR050834">
    <property type="entry name" value="Glycosyltransf_2"/>
</dbReference>
<dbReference type="AlphaFoldDB" id="A0A1J1JJ79"/>